<dbReference type="EMBL" id="CAJVQA010010804">
    <property type="protein sequence ID" value="CAG8701066.1"/>
    <property type="molecule type" value="Genomic_DNA"/>
</dbReference>
<dbReference type="OrthoDB" id="5920460at2759"/>
<evidence type="ECO:0000313" key="1">
    <source>
        <dbReference type="EMBL" id="CAG8701066.1"/>
    </source>
</evidence>
<evidence type="ECO:0000313" key="2">
    <source>
        <dbReference type="Proteomes" id="UP000789759"/>
    </source>
</evidence>
<dbReference type="SUPFAM" id="SSF56672">
    <property type="entry name" value="DNA/RNA polymerases"/>
    <property type="match status" value="1"/>
</dbReference>
<name>A0A9N9HQV4_9GLOM</name>
<dbReference type="Gene3D" id="3.30.70.270">
    <property type="match status" value="1"/>
</dbReference>
<reference evidence="1" key="1">
    <citation type="submission" date="2021-06" db="EMBL/GenBank/DDBJ databases">
        <authorList>
            <person name="Kallberg Y."/>
            <person name="Tangrot J."/>
            <person name="Rosling A."/>
        </authorList>
    </citation>
    <scope>NUCLEOTIDE SEQUENCE</scope>
    <source>
        <strain evidence="1">FL966</strain>
    </source>
</reference>
<comment type="caution">
    <text evidence="1">The sequence shown here is derived from an EMBL/GenBank/DDBJ whole genome shotgun (WGS) entry which is preliminary data.</text>
</comment>
<dbReference type="InterPro" id="IPR043502">
    <property type="entry name" value="DNA/RNA_pol_sf"/>
</dbReference>
<protein>
    <submittedName>
        <fullName evidence="1">13034_t:CDS:1</fullName>
    </submittedName>
</protein>
<proteinExistence type="predicted"/>
<dbReference type="InterPro" id="IPR043128">
    <property type="entry name" value="Rev_trsase/Diguanyl_cyclase"/>
</dbReference>
<sequence length="65" mass="7344">MRDFTLAYIDDVNIYSSSFEKHLSHVDIVLKFLRHEISGKGITPTTTKVAASDDNRLEGIVEYVS</sequence>
<keyword evidence="2" id="KW-1185">Reference proteome</keyword>
<dbReference type="Proteomes" id="UP000789759">
    <property type="component" value="Unassembled WGS sequence"/>
</dbReference>
<dbReference type="AlphaFoldDB" id="A0A9N9HQV4"/>
<gene>
    <name evidence="1" type="ORF">CPELLU_LOCUS11831</name>
</gene>
<organism evidence="1 2">
    <name type="scientific">Cetraspora pellucida</name>
    <dbReference type="NCBI Taxonomy" id="1433469"/>
    <lineage>
        <taxon>Eukaryota</taxon>
        <taxon>Fungi</taxon>
        <taxon>Fungi incertae sedis</taxon>
        <taxon>Mucoromycota</taxon>
        <taxon>Glomeromycotina</taxon>
        <taxon>Glomeromycetes</taxon>
        <taxon>Diversisporales</taxon>
        <taxon>Gigasporaceae</taxon>
        <taxon>Cetraspora</taxon>
    </lineage>
</organism>
<accession>A0A9N9HQV4</accession>